<dbReference type="AlphaFoldDB" id="A0A9P5GMB0"/>
<dbReference type="Gene3D" id="3.40.50.720">
    <property type="entry name" value="NAD(P)-binding Rossmann-like Domain"/>
    <property type="match status" value="1"/>
</dbReference>
<dbReference type="SUPFAM" id="SSF51735">
    <property type="entry name" value="NAD(P)-binding Rossmann-fold domains"/>
    <property type="match status" value="1"/>
</dbReference>
<organism evidence="2 3">
    <name type="scientific">Penicillium crustosum</name>
    <name type="common">Blue mold fungus</name>
    <dbReference type="NCBI Taxonomy" id="36656"/>
    <lineage>
        <taxon>Eukaryota</taxon>
        <taxon>Fungi</taxon>
        <taxon>Dikarya</taxon>
        <taxon>Ascomycota</taxon>
        <taxon>Pezizomycotina</taxon>
        <taxon>Eurotiomycetes</taxon>
        <taxon>Eurotiomycetidae</taxon>
        <taxon>Eurotiales</taxon>
        <taxon>Aspergillaceae</taxon>
        <taxon>Penicillium</taxon>
    </lineage>
</organism>
<dbReference type="PANTHER" id="PTHR32487:SF8">
    <property type="entry name" value="NAD-DEPENDENT EPIMERASE_DEHYDRATASE DOMAIN-CONTAINING PROTEIN"/>
    <property type="match status" value="1"/>
</dbReference>
<feature type="domain" description="PRISE-like Rossmann-fold" evidence="1">
    <location>
        <begin position="8"/>
        <end position="387"/>
    </location>
</feature>
<keyword evidence="3" id="KW-1185">Reference proteome</keyword>
<evidence type="ECO:0000259" key="1">
    <source>
        <dbReference type="Pfam" id="PF22917"/>
    </source>
</evidence>
<accession>A0A9P5GMB0</accession>
<evidence type="ECO:0000313" key="3">
    <source>
        <dbReference type="Proteomes" id="UP000701341"/>
    </source>
</evidence>
<dbReference type="InterPro" id="IPR036291">
    <property type="entry name" value="NAD(P)-bd_dom_sf"/>
</dbReference>
<sequence length="387" mass="43441">MTSIQKHALVVGASGITGYGLLQNLLSYPTADYWTSITGLTSRPMNKAQALLPDEVRLRLVSGLNLNTPHTEAVVAFLKAIPQIELITHVYFAAYSVKDCENLQDIKRLNTRLLSNLIEAVDACCPNLQFVTLQTGGKYYGVQFPKDVSLNPPFKESFPRIPQPLANEIFYYAQIDLMTERSKGKSWKWADIRPDAIVGFVPQNNAMGIAQALAVFLSLYRYVHGDGAKVPFPGDLASFKAKHTDTSQDILTRFTIFVGLNAEKTNGHAYNIGCSDECTSWESKWSGICEYFGLEGVSPKPGHTFSVSRWIKDHCAHCQRWAEEFQLREGTFEGTSWDFLEALVAESDFDRQYDLSAARSLGFHEIIDTVDSYHKAFDRYRQAKIIP</sequence>
<dbReference type="Proteomes" id="UP000701341">
    <property type="component" value="Unassembled WGS sequence"/>
</dbReference>
<proteinExistence type="predicted"/>
<dbReference type="PANTHER" id="PTHR32487">
    <property type="entry name" value="3-OXO-DELTA(4,5)-STEROID 5-BETA-REDUCTASE"/>
    <property type="match status" value="1"/>
</dbReference>
<dbReference type="EMBL" id="JAAOZQ010000040">
    <property type="protein sequence ID" value="KAF7523952.1"/>
    <property type="molecule type" value="Genomic_DNA"/>
</dbReference>
<evidence type="ECO:0000313" key="2">
    <source>
        <dbReference type="EMBL" id="KAF7523952.1"/>
    </source>
</evidence>
<protein>
    <recommendedName>
        <fullName evidence="1">PRISE-like Rossmann-fold domain-containing protein</fullName>
    </recommendedName>
</protein>
<gene>
    <name evidence="2" type="ORF">PCG10_006256</name>
</gene>
<dbReference type="Pfam" id="PF22917">
    <property type="entry name" value="PRISE"/>
    <property type="match status" value="1"/>
</dbReference>
<comment type="caution">
    <text evidence="2">The sequence shown here is derived from an EMBL/GenBank/DDBJ whole genome shotgun (WGS) entry which is preliminary data.</text>
</comment>
<dbReference type="CDD" id="cd08948">
    <property type="entry name" value="5beta-POR_like_SDR_a"/>
    <property type="match status" value="1"/>
</dbReference>
<name>A0A9P5GMB0_PENCR</name>
<reference evidence="2" key="1">
    <citation type="submission" date="2020-02" db="EMBL/GenBank/DDBJ databases">
        <authorList>
            <person name="Lichtner F.J."/>
        </authorList>
    </citation>
    <scope>NUCLEOTIDE SEQUENCE</scope>
    <source>
        <strain evidence="2">G10</strain>
    </source>
</reference>
<dbReference type="InterPro" id="IPR055222">
    <property type="entry name" value="PRISE-like_Rossmann-fold"/>
</dbReference>